<protein>
    <recommendedName>
        <fullName evidence="9">Serine carboxypeptidase</fullName>
    </recommendedName>
</protein>
<keyword evidence="8" id="KW-1185">Reference proteome</keyword>
<dbReference type="SUPFAM" id="SSF53474">
    <property type="entry name" value="alpha/beta-Hydrolases"/>
    <property type="match status" value="1"/>
</dbReference>
<dbReference type="Gene3D" id="3.40.50.1820">
    <property type="entry name" value="alpha/beta hydrolase"/>
    <property type="match status" value="1"/>
</dbReference>
<evidence type="ECO:0000256" key="5">
    <source>
        <dbReference type="ARBA" id="ARBA00022801"/>
    </source>
</evidence>
<dbReference type="GO" id="GO:0006508">
    <property type="term" value="P:proteolysis"/>
    <property type="evidence" value="ECO:0007669"/>
    <property type="project" value="UniProtKB-KW"/>
</dbReference>
<dbReference type="GO" id="GO:0004185">
    <property type="term" value="F:serine-type carboxypeptidase activity"/>
    <property type="evidence" value="ECO:0007669"/>
    <property type="project" value="InterPro"/>
</dbReference>
<evidence type="ECO:0000256" key="6">
    <source>
        <dbReference type="ARBA" id="ARBA00023180"/>
    </source>
</evidence>
<accession>A0AAQ4DK99</accession>
<gene>
    <name evidence="7" type="ORF">V5799_034497</name>
</gene>
<dbReference type="Proteomes" id="UP001321473">
    <property type="component" value="Unassembled WGS sequence"/>
</dbReference>
<evidence type="ECO:0000313" key="7">
    <source>
        <dbReference type="EMBL" id="KAK8762889.1"/>
    </source>
</evidence>
<keyword evidence="5" id="KW-0378">Hydrolase</keyword>
<dbReference type="EMBL" id="JARKHS020029711">
    <property type="protein sequence ID" value="KAK8762889.1"/>
    <property type="molecule type" value="Genomic_DNA"/>
</dbReference>
<comment type="caution">
    <text evidence="7">The sequence shown here is derived from an EMBL/GenBank/DDBJ whole genome shotgun (WGS) entry which is preliminary data.</text>
</comment>
<comment type="similarity">
    <text evidence="1">Belongs to the peptidase S10 family.</text>
</comment>
<dbReference type="PANTHER" id="PTHR11802:SF472">
    <property type="entry name" value="SERINE CARBOXYPEPTIDASE CPVL-RELATED"/>
    <property type="match status" value="1"/>
</dbReference>
<evidence type="ECO:0000256" key="2">
    <source>
        <dbReference type="ARBA" id="ARBA00022645"/>
    </source>
</evidence>
<name>A0AAQ4DK99_AMBAM</name>
<proteinExistence type="inferred from homology"/>
<dbReference type="InterPro" id="IPR001563">
    <property type="entry name" value="Peptidase_S10"/>
</dbReference>
<keyword evidence="3" id="KW-0645">Protease</keyword>
<dbReference type="PRINTS" id="PR00724">
    <property type="entry name" value="CRBOXYPTASEC"/>
</dbReference>
<dbReference type="Pfam" id="PF00450">
    <property type="entry name" value="Peptidase_S10"/>
    <property type="match status" value="1"/>
</dbReference>
<evidence type="ECO:0008006" key="9">
    <source>
        <dbReference type="Google" id="ProtNLM"/>
    </source>
</evidence>
<organism evidence="7 8">
    <name type="scientific">Amblyomma americanum</name>
    <name type="common">Lone star tick</name>
    <dbReference type="NCBI Taxonomy" id="6943"/>
    <lineage>
        <taxon>Eukaryota</taxon>
        <taxon>Metazoa</taxon>
        <taxon>Ecdysozoa</taxon>
        <taxon>Arthropoda</taxon>
        <taxon>Chelicerata</taxon>
        <taxon>Arachnida</taxon>
        <taxon>Acari</taxon>
        <taxon>Parasitiformes</taxon>
        <taxon>Ixodida</taxon>
        <taxon>Ixodoidea</taxon>
        <taxon>Ixodidae</taxon>
        <taxon>Amblyomminae</taxon>
        <taxon>Amblyomma</taxon>
    </lineage>
</organism>
<keyword evidence="2" id="KW-0121">Carboxypeptidase</keyword>
<reference evidence="7 8" key="1">
    <citation type="journal article" date="2023" name="Arcadia Sci">
        <title>De novo assembly of a long-read Amblyomma americanum tick genome.</title>
        <authorList>
            <person name="Chou S."/>
            <person name="Poskanzer K.E."/>
            <person name="Rollins M."/>
            <person name="Thuy-Boun P.S."/>
        </authorList>
    </citation>
    <scope>NUCLEOTIDE SEQUENCE [LARGE SCALE GENOMIC DNA]</scope>
    <source>
        <strain evidence="7">F_SG_1</strain>
        <tissue evidence="7">Salivary glands</tissue>
    </source>
</reference>
<sequence length="564" mass="63030">MLRQRHGCAATQYTAPRVLCVLYPWTSGRPIPTLCKSPNPSSARSVIGSTSQSSLLGEMILPTIRAPSVMPSLLRNRSDAQQPLVTEAEMNTIFLLLFVVWTVLFTTRHVTRREDPLTEEESRKLDEPLFLTPLLESNGTEQARRLSRVTLFEEYGVEAHSGYVTVDKGHGSHLFFLLTKAKHQPDTAPLILWTFGGPGVSSLLGPLLFNGPAVVDALGQLKAAPGGCMQAFAHVLYLDHPVGSGYSFAEHDEDDRPFAKSVDDAVDGVDEFLRQFELLFPEFRGRQFYFAGESYSARDAFGYAHRYHITGTRTSMKLAGIMSGAGFIAPLLRTANPAKFLLKLGLIDTEGRRLLDEKFGQMKESVEDQEILVALLLLREVFFGTETGTPSLFQELTGFQHRASALRSTEPAEFAAYRQYVASDDFKRAVHAGVNATPERQRSFVTHSLYAYDAFKDITDMVQTVLDHHRVLLYGGNMDVVYPSDAMYRFLRSLHWSGDREFAKARRRPYTNSSGTGEVVGYQLQVRNLSYALLVNAGHYVSFDNRRAVADLYKDFVRANVTPT</sequence>
<evidence type="ECO:0000256" key="4">
    <source>
        <dbReference type="ARBA" id="ARBA00022729"/>
    </source>
</evidence>
<evidence type="ECO:0000313" key="8">
    <source>
        <dbReference type="Proteomes" id="UP001321473"/>
    </source>
</evidence>
<keyword evidence="6" id="KW-0325">Glycoprotein</keyword>
<dbReference type="AlphaFoldDB" id="A0AAQ4DK99"/>
<dbReference type="PANTHER" id="PTHR11802">
    <property type="entry name" value="SERINE PROTEASE FAMILY S10 SERINE CARBOXYPEPTIDASE"/>
    <property type="match status" value="1"/>
</dbReference>
<dbReference type="InterPro" id="IPR029058">
    <property type="entry name" value="AB_hydrolase_fold"/>
</dbReference>
<keyword evidence="4" id="KW-0732">Signal</keyword>
<evidence type="ECO:0000256" key="3">
    <source>
        <dbReference type="ARBA" id="ARBA00022670"/>
    </source>
</evidence>
<evidence type="ECO:0000256" key="1">
    <source>
        <dbReference type="ARBA" id="ARBA00009431"/>
    </source>
</evidence>